<proteinExistence type="predicted"/>
<evidence type="ECO:0000256" key="6">
    <source>
        <dbReference type="ARBA" id="ARBA00023170"/>
    </source>
</evidence>
<keyword evidence="3 8" id="KW-1133">Transmembrane helix</keyword>
<dbReference type="EMBL" id="CAJNOR010002628">
    <property type="protein sequence ID" value="CAF1320290.1"/>
    <property type="molecule type" value="Genomic_DNA"/>
</dbReference>
<evidence type="ECO:0000313" key="11">
    <source>
        <dbReference type="Proteomes" id="UP000663828"/>
    </source>
</evidence>
<feature type="transmembrane region" description="Helical" evidence="8">
    <location>
        <begin position="271"/>
        <end position="291"/>
    </location>
</feature>
<name>A0A815F4P8_ADIRI</name>
<feature type="domain" description="G-protein coupled receptors family 1 profile" evidence="9">
    <location>
        <begin position="157"/>
        <end position="419"/>
    </location>
</feature>
<dbReference type="PROSITE" id="PS50262">
    <property type="entry name" value="G_PROTEIN_RECEP_F1_2"/>
    <property type="match status" value="1"/>
</dbReference>
<gene>
    <name evidence="10" type="ORF">XAT740_LOCUS29875</name>
</gene>
<dbReference type="GO" id="GO:0004930">
    <property type="term" value="F:G protein-coupled receptor activity"/>
    <property type="evidence" value="ECO:0007669"/>
    <property type="project" value="UniProtKB-KW"/>
</dbReference>
<protein>
    <recommendedName>
        <fullName evidence="9">G-protein coupled receptors family 1 profile domain-containing protein</fullName>
    </recommendedName>
</protein>
<sequence length="460" mass="52713">MSSQYMVFVTSLIVISTAFLIKWIPFITFYRRAQAAIFGLCFLGAITSLCLAVVDQFFVTCSRSSWQRWSNIKLAHRLMAIVTILCFLDAIPFFILFNHMSRSSTTTCVSSNALFLQYHVYENFNSLNRRELDKQLTMMVLVEIGVCTLMFIPFGISNGFSLLNINRDPILLTQPNLMNTITITSFALTSEVVFNFIRLVFGTSLIIISTAFPINWTPVLLYYCQLRTSIIGLCYLGAITTLCLAVIDQYFATSARPQWQRWSNIKFAHRLVLIITIIWAFHASLFFIYFNQLALSNTATCIATNQIFVQYYIYGYFFTYGNFFPLVSAIFAVLAFRNARSLATRTNPVVRRELDKQLTVMVLVEVCVYICTYLPFAISNGFSSLNTNRDPILLAQLNLINAVTLAIFTISNGNSFFTYICVSKRFRRQAKYVFYETYTNRCGKNRVNPNEMEIQVMTDS</sequence>
<dbReference type="InterPro" id="IPR017452">
    <property type="entry name" value="GPCR_Rhodpsn_7TM"/>
</dbReference>
<evidence type="ECO:0000313" key="10">
    <source>
        <dbReference type="EMBL" id="CAF1320290.1"/>
    </source>
</evidence>
<evidence type="ECO:0000256" key="1">
    <source>
        <dbReference type="ARBA" id="ARBA00004141"/>
    </source>
</evidence>
<keyword evidence="2 8" id="KW-0812">Transmembrane</keyword>
<keyword evidence="11" id="KW-1185">Reference proteome</keyword>
<comment type="subcellular location">
    <subcellularLocation>
        <location evidence="1">Membrane</location>
        <topology evidence="1">Multi-pass membrane protein</topology>
    </subcellularLocation>
</comment>
<dbReference type="AlphaFoldDB" id="A0A815F4P8"/>
<feature type="transmembrane region" description="Helical" evidence="8">
    <location>
        <begin position="398"/>
        <end position="422"/>
    </location>
</feature>
<accession>A0A815F4P8</accession>
<keyword evidence="6" id="KW-0675">Receptor</keyword>
<feature type="transmembrane region" description="Helical" evidence="8">
    <location>
        <begin position="311"/>
        <end position="336"/>
    </location>
</feature>
<feature type="transmembrane region" description="Helical" evidence="8">
    <location>
        <begin position="6"/>
        <end position="24"/>
    </location>
</feature>
<dbReference type="Proteomes" id="UP000663828">
    <property type="component" value="Unassembled WGS sequence"/>
</dbReference>
<evidence type="ECO:0000256" key="8">
    <source>
        <dbReference type="SAM" id="Phobius"/>
    </source>
</evidence>
<dbReference type="PANTHER" id="PTHR24243">
    <property type="entry name" value="G-PROTEIN COUPLED RECEPTOR"/>
    <property type="match status" value="1"/>
</dbReference>
<feature type="transmembrane region" description="Helical" evidence="8">
    <location>
        <begin position="136"/>
        <end position="156"/>
    </location>
</feature>
<dbReference type="Gene3D" id="1.20.1070.10">
    <property type="entry name" value="Rhodopsin 7-helix transmembrane proteins"/>
    <property type="match status" value="1"/>
</dbReference>
<feature type="transmembrane region" description="Helical" evidence="8">
    <location>
        <begin position="78"/>
        <end position="97"/>
    </location>
</feature>
<evidence type="ECO:0000256" key="3">
    <source>
        <dbReference type="ARBA" id="ARBA00022989"/>
    </source>
</evidence>
<dbReference type="PANTHER" id="PTHR24243:SF224">
    <property type="entry name" value="G-PROTEIN COUPLED RECEPTOR 19-RELATED"/>
    <property type="match status" value="1"/>
</dbReference>
<evidence type="ECO:0000256" key="4">
    <source>
        <dbReference type="ARBA" id="ARBA00023040"/>
    </source>
</evidence>
<organism evidence="10 11">
    <name type="scientific">Adineta ricciae</name>
    <name type="common">Rotifer</name>
    <dbReference type="NCBI Taxonomy" id="249248"/>
    <lineage>
        <taxon>Eukaryota</taxon>
        <taxon>Metazoa</taxon>
        <taxon>Spiralia</taxon>
        <taxon>Gnathifera</taxon>
        <taxon>Rotifera</taxon>
        <taxon>Eurotatoria</taxon>
        <taxon>Bdelloidea</taxon>
        <taxon>Adinetida</taxon>
        <taxon>Adinetidae</taxon>
        <taxon>Adineta</taxon>
    </lineage>
</organism>
<keyword evidence="7" id="KW-0807">Transducer</keyword>
<evidence type="ECO:0000256" key="2">
    <source>
        <dbReference type="ARBA" id="ARBA00022692"/>
    </source>
</evidence>
<evidence type="ECO:0000259" key="9">
    <source>
        <dbReference type="PROSITE" id="PS50262"/>
    </source>
</evidence>
<reference evidence="10" key="1">
    <citation type="submission" date="2021-02" db="EMBL/GenBank/DDBJ databases">
        <authorList>
            <person name="Nowell W R."/>
        </authorList>
    </citation>
    <scope>NUCLEOTIDE SEQUENCE</scope>
</reference>
<dbReference type="GO" id="GO:0005886">
    <property type="term" value="C:plasma membrane"/>
    <property type="evidence" value="ECO:0007669"/>
    <property type="project" value="TreeGrafter"/>
</dbReference>
<keyword evidence="5 8" id="KW-0472">Membrane</keyword>
<dbReference type="SUPFAM" id="SSF81321">
    <property type="entry name" value="Family A G protein-coupled receptor-like"/>
    <property type="match status" value="2"/>
</dbReference>
<feature type="transmembrane region" description="Helical" evidence="8">
    <location>
        <begin position="229"/>
        <end position="251"/>
    </location>
</feature>
<evidence type="ECO:0000256" key="5">
    <source>
        <dbReference type="ARBA" id="ARBA00023136"/>
    </source>
</evidence>
<feature type="transmembrane region" description="Helical" evidence="8">
    <location>
        <begin position="357"/>
        <end position="378"/>
    </location>
</feature>
<comment type="caution">
    <text evidence="10">The sequence shown here is derived from an EMBL/GenBank/DDBJ whole genome shotgun (WGS) entry which is preliminary data.</text>
</comment>
<keyword evidence="4" id="KW-0297">G-protein coupled receptor</keyword>
<dbReference type="CDD" id="cd00637">
    <property type="entry name" value="7tm_classA_rhodopsin-like"/>
    <property type="match status" value="1"/>
</dbReference>
<feature type="transmembrane region" description="Helical" evidence="8">
    <location>
        <begin position="36"/>
        <end position="58"/>
    </location>
</feature>
<evidence type="ECO:0000256" key="7">
    <source>
        <dbReference type="ARBA" id="ARBA00023224"/>
    </source>
</evidence>